<sequence length="411" mass="47235">MDVWDFRLIQFGQLVGLAPFGVNRGRSFLLSVRWKSRHGLYFLFTTLMSHIYFVFYIASFALLIKRKGVAYALRSSGWVGAMGIVCFFQWNLILRHEQIVSHWNSTFKVLGAKGLAKLKWKKDKKHFFILGFISFWLLPFVMICLNVCLFPGDIYIHSQLREYQINFGTSLRIYSDVFHCYSALLLCGGAFFMDTMLIYFSTGYLRKLEEINDNLLLLRPGKSGPKKIPTVYHPNIVFKTLSQELDQEMTLKAPSKAPNTSNCCLALKQLLKSHLEVQQSLELFNQRFDKVILSFPVQMFAMTLALFVGLMRGEITDDIEALTYIATGGQYLFRSYIGLLNFGKVYELGSAAKSILLRDLHIQYEKEHFDSDMPFQLESFLSTIDDDVAIKAGSYLVFNKSFILTYYGALI</sequence>
<feature type="transmembrane region" description="Helical" evidence="1">
    <location>
        <begin position="127"/>
        <end position="152"/>
    </location>
</feature>
<proteinExistence type="predicted"/>
<keyword evidence="1" id="KW-0472">Membrane</keyword>
<keyword evidence="1" id="KW-1133">Transmembrane helix</keyword>
<reference evidence="2 3" key="1">
    <citation type="journal article" date="2018" name="Nat. Ecol. Evol.">
        <title>Genomic signatures of mitonuclear coevolution across populations of Tigriopus californicus.</title>
        <authorList>
            <person name="Barreto F.S."/>
            <person name="Watson E.T."/>
            <person name="Lima T.G."/>
            <person name="Willett C.S."/>
            <person name="Edmands S."/>
            <person name="Li W."/>
            <person name="Burton R.S."/>
        </authorList>
    </citation>
    <scope>NUCLEOTIDE SEQUENCE [LARGE SCALE GENOMIC DNA]</scope>
    <source>
        <strain evidence="2 3">San Diego</strain>
    </source>
</reference>
<evidence type="ECO:0000256" key="1">
    <source>
        <dbReference type="SAM" id="Phobius"/>
    </source>
</evidence>
<feature type="transmembrane region" description="Helical" evidence="1">
    <location>
        <begin position="76"/>
        <end position="94"/>
    </location>
</feature>
<gene>
    <name evidence="2" type="ORF">TCAL_16214</name>
</gene>
<feature type="transmembrane region" description="Helical" evidence="1">
    <location>
        <begin position="181"/>
        <end position="200"/>
    </location>
</feature>
<feature type="transmembrane region" description="Helical" evidence="1">
    <location>
        <begin position="291"/>
        <end position="311"/>
    </location>
</feature>
<comment type="caution">
    <text evidence="2">The sequence shown here is derived from an EMBL/GenBank/DDBJ whole genome shotgun (WGS) entry which is preliminary data.</text>
</comment>
<dbReference type="AlphaFoldDB" id="A0A553P200"/>
<name>A0A553P200_TIGCA</name>
<dbReference type="EMBL" id="VCGU01000008">
    <property type="protein sequence ID" value="TRY71713.1"/>
    <property type="molecule type" value="Genomic_DNA"/>
</dbReference>
<organism evidence="2 3">
    <name type="scientific">Tigriopus californicus</name>
    <name type="common">Marine copepod</name>
    <dbReference type="NCBI Taxonomy" id="6832"/>
    <lineage>
        <taxon>Eukaryota</taxon>
        <taxon>Metazoa</taxon>
        <taxon>Ecdysozoa</taxon>
        <taxon>Arthropoda</taxon>
        <taxon>Crustacea</taxon>
        <taxon>Multicrustacea</taxon>
        <taxon>Hexanauplia</taxon>
        <taxon>Copepoda</taxon>
        <taxon>Harpacticoida</taxon>
        <taxon>Harpacticidae</taxon>
        <taxon>Tigriopus</taxon>
    </lineage>
</organism>
<keyword evidence="1" id="KW-0812">Transmembrane</keyword>
<dbReference type="Proteomes" id="UP000318571">
    <property type="component" value="Chromosome 7"/>
</dbReference>
<evidence type="ECO:0000313" key="3">
    <source>
        <dbReference type="Proteomes" id="UP000318571"/>
    </source>
</evidence>
<feature type="transmembrane region" description="Helical" evidence="1">
    <location>
        <begin position="40"/>
        <end position="64"/>
    </location>
</feature>
<protein>
    <submittedName>
        <fullName evidence="2">Uncharacterized protein</fullName>
    </submittedName>
</protein>
<accession>A0A553P200</accession>
<feature type="non-terminal residue" evidence="2">
    <location>
        <position position="411"/>
    </location>
</feature>
<keyword evidence="3" id="KW-1185">Reference proteome</keyword>
<evidence type="ECO:0000313" key="2">
    <source>
        <dbReference type="EMBL" id="TRY71713.1"/>
    </source>
</evidence>